<dbReference type="InterPro" id="IPR029063">
    <property type="entry name" value="SAM-dependent_MTases_sf"/>
</dbReference>
<evidence type="ECO:0000256" key="1">
    <source>
        <dbReference type="SAM" id="MobiDB-lite"/>
    </source>
</evidence>
<sequence length="722" mass="82693">MEKTTCNQEMTTQRYSNKEQKVIKTKEKLKDMLTFLQDYLPLANVHSNNFILHNIWDEYLSEDIKKELKLMTDDAVLRLNERMLQNQNEYVQAGQTKATNIADWKCSSNQTNTTNNGDWTFSSNYLEAAPRTGKVRNLHDIPVFPVEWKHHSIDHFLKDAAQNTLACSGLVSNLDDLICTDRTPLVISNFMTSKKCHEVNIMSDVCSYISKNAGVDVIVDMGSGKGYLSTQLVYQHNLCVVAVDAQTINTHGAQKRASLLGKQWDALVRQAEEEVVEGERKKKGKKYKKRMKKLAMSGNIDGEIQNSNENTEYNVSDEVLNDIQDLMNVSDEKSSNNFCCENMGEISNTEKDKLDHLLNDENKIYDKSDDTGDKEMEDKLDCILEENNEFNGIEHNKLTKMENIDLHDQLSDINNVRHSMEDSTSCDKQSDSKSNSNHSNIRKHENEHLSKTRINMKESKKSKKEKLSRLYYPITVYVDERMDITELVKQTGAHSGEATLMLTGLHTCGSLGSSLQNMFVNSSQTKVLCYVSCCYHLMNEEFVMAPFTDGHEEEKPGFPMSSFLREHEVGLGRAARNFASQTINRPTSELKAKSYPRSLLQKILYDITGHVDDGWKGLRKLDQKCKDMYQYVHRAFEKLKLPTDKITPELVSEYVKRYKEEEKKLAIFLQIKSLLAPCIEAVVLLDRYLYLLEQDCTTDVKLVQMFDPVISPRCHAIVAFKE</sequence>
<proteinExistence type="predicted"/>
<organism evidence="3 4">
    <name type="scientific">Mytilus coruscus</name>
    <name type="common">Sea mussel</name>
    <dbReference type="NCBI Taxonomy" id="42192"/>
    <lineage>
        <taxon>Eukaryota</taxon>
        <taxon>Metazoa</taxon>
        <taxon>Spiralia</taxon>
        <taxon>Lophotrochozoa</taxon>
        <taxon>Mollusca</taxon>
        <taxon>Bivalvia</taxon>
        <taxon>Autobranchia</taxon>
        <taxon>Pteriomorphia</taxon>
        <taxon>Mytilida</taxon>
        <taxon>Mytiloidea</taxon>
        <taxon>Mytilidae</taxon>
        <taxon>Mytilinae</taxon>
        <taxon>Mytilus</taxon>
    </lineage>
</organism>
<feature type="domain" description="Methyltransferase" evidence="2">
    <location>
        <begin position="194"/>
        <end position="282"/>
    </location>
</feature>
<dbReference type="InterPro" id="IPR052220">
    <property type="entry name" value="METTL25"/>
</dbReference>
<dbReference type="Pfam" id="PF13679">
    <property type="entry name" value="Methyltransf_32"/>
    <property type="match status" value="2"/>
</dbReference>
<reference evidence="3 4" key="1">
    <citation type="submission" date="2020-06" db="EMBL/GenBank/DDBJ databases">
        <authorList>
            <person name="Li R."/>
            <person name="Bekaert M."/>
        </authorList>
    </citation>
    <scope>NUCLEOTIDE SEQUENCE [LARGE SCALE GENOMIC DNA]</scope>
    <source>
        <strain evidence="4">wild</strain>
    </source>
</reference>
<dbReference type="PANTHER" id="PTHR12496:SF9">
    <property type="entry name" value="METHYLTRANSFERASE-LIKE PROTEIN 25-RELATED"/>
    <property type="match status" value="1"/>
</dbReference>
<feature type="region of interest" description="Disordered" evidence="1">
    <location>
        <begin position="419"/>
        <end position="461"/>
    </location>
</feature>
<accession>A0A6J8AR19</accession>
<evidence type="ECO:0000313" key="3">
    <source>
        <dbReference type="EMBL" id="CAC5370672.1"/>
    </source>
</evidence>
<dbReference type="InterPro" id="IPR025714">
    <property type="entry name" value="Methyltranfer_dom"/>
</dbReference>
<dbReference type="PANTHER" id="PTHR12496">
    <property type="entry name" value="CGI-41 METHYLTRANSFERASE"/>
    <property type="match status" value="1"/>
</dbReference>
<evidence type="ECO:0000259" key="2">
    <source>
        <dbReference type="Pfam" id="PF13679"/>
    </source>
</evidence>
<protein>
    <recommendedName>
        <fullName evidence="2">Methyltransferase domain-containing protein</fullName>
    </recommendedName>
</protein>
<dbReference type="EMBL" id="CACVKT020001732">
    <property type="protein sequence ID" value="CAC5370672.1"/>
    <property type="molecule type" value="Genomic_DNA"/>
</dbReference>
<dbReference type="Proteomes" id="UP000507470">
    <property type="component" value="Unassembled WGS sequence"/>
</dbReference>
<keyword evidence="4" id="KW-1185">Reference proteome</keyword>
<name>A0A6J8AR19_MYTCO</name>
<dbReference type="OrthoDB" id="10258156at2759"/>
<gene>
    <name evidence="3" type="ORF">MCOR_9424</name>
</gene>
<dbReference type="AlphaFoldDB" id="A0A6J8AR19"/>
<evidence type="ECO:0000313" key="4">
    <source>
        <dbReference type="Proteomes" id="UP000507470"/>
    </source>
</evidence>
<feature type="domain" description="Methyltransferase" evidence="2">
    <location>
        <begin position="424"/>
        <end position="540"/>
    </location>
</feature>
<feature type="compositionally biased region" description="Polar residues" evidence="1">
    <location>
        <begin position="419"/>
        <end position="439"/>
    </location>
</feature>
<dbReference type="SUPFAM" id="SSF53335">
    <property type="entry name" value="S-adenosyl-L-methionine-dependent methyltransferases"/>
    <property type="match status" value="1"/>
</dbReference>
<feature type="compositionally biased region" description="Basic and acidic residues" evidence="1">
    <location>
        <begin position="442"/>
        <end position="459"/>
    </location>
</feature>